<dbReference type="Pfam" id="PF00226">
    <property type="entry name" value="DnaJ"/>
    <property type="match status" value="1"/>
</dbReference>
<evidence type="ECO:0000256" key="5">
    <source>
        <dbReference type="ARBA" id="ARBA00022857"/>
    </source>
</evidence>
<proteinExistence type="inferred from homology"/>
<dbReference type="GeneID" id="40307130"/>
<evidence type="ECO:0000313" key="16">
    <source>
        <dbReference type="Proteomes" id="UP000224006"/>
    </source>
</evidence>
<keyword evidence="4" id="KW-0276">Fatty acid metabolism</keyword>
<evidence type="ECO:0000256" key="13">
    <source>
        <dbReference type="SAM" id="MobiDB-lite"/>
    </source>
</evidence>
<evidence type="ECO:0000256" key="7">
    <source>
        <dbReference type="ARBA" id="ARBA00023002"/>
    </source>
</evidence>
<keyword evidence="10" id="KW-0275">Fatty acid biosynthesis</keyword>
<dbReference type="PROSITE" id="PS50076">
    <property type="entry name" value="DNAJ_2"/>
    <property type="match status" value="1"/>
</dbReference>
<keyword evidence="9" id="KW-0496">Mitochondrion</keyword>
<dbReference type="GO" id="GO:0006633">
    <property type="term" value="P:fatty acid biosynthetic process"/>
    <property type="evidence" value="ECO:0007669"/>
    <property type="project" value="UniProtKB-KW"/>
</dbReference>
<dbReference type="STRING" id="94643.A0A2A9M0K5"/>
<evidence type="ECO:0000256" key="8">
    <source>
        <dbReference type="ARBA" id="ARBA00023098"/>
    </source>
</evidence>
<evidence type="ECO:0000259" key="14">
    <source>
        <dbReference type="PROSITE" id="PS50076"/>
    </source>
</evidence>
<dbReference type="CDD" id="cd06257">
    <property type="entry name" value="DnaJ"/>
    <property type="match status" value="1"/>
</dbReference>
<dbReference type="InterPro" id="IPR001623">
    <property type="entry name" value="DnaJ_domain"/>
</dbReference>
<comment type="similarity">
    <text evidence="2">Belongs to the zinc-containing alcohol dehydrogenase family. Quinone oxidoreductase subfamily.</text>
</comment>
<dbReference type="SMART" id="SM00271">
    <property type="entry name" value="DnaJ"/>
    <property type="match status" value="1"/>
</dbReference>
<keyword evidence="7" id="KW-0560">Oxidoreductase</keyword>
<feature type="region of interest" description="Disordered" evidence="13">
    <location>
        <begin position="112"/>
        <end position="142"/>
    </location>
</feature>
<dbReference type="EMBL" id="NWUJ01000012">
    <property type="protein sequence ID" value="PFH32128.1"/>
    <property type="molecule type" value="Genomic_DNA"/>
</dbReference>
<comment type="subcellular location">
    <subcellularLocation>
        <location evidence="1">Mitochondrion</location>
    </subcellularLocation>
</comment>
<dbReference type="VEuPathDB" id="ToxoDB:BESB_020690"/>
<evidence type="ECO:0000256" key="6">
    <source>
        <dbReference type="ARBA" id="ARBA00022946"/>
    </source>
</evidence>
<dbReference type="EC" id="1.3.1.104" evidence="11"/>
<evidence type="ECO:0000256" key="10">
    <source>
        <dbReference type="ARBA" id="ARBA00023160"/>
    </source>
</evidence>
<dbReference type="InterPro" id="IPR051034">
    <property type="entry name" value="Mito_Enoyl-ACP_Reductase"/>
</dbReference>
<feature type="compositionally biased region" description="Basic and acidic residues" evidence="13">
    <location>
        <begin position="244"/>
        <end position="260"/>
    </location>
</feature>
<dbReference type="SUPFAM" id="SSF46565">
    <property type="entry name" value="Chaperone J-domain"/>
    <property type="match status" value="1"/>
</dbReference>
<dbReference type="PANTHER" id="PTHR43981:SF2">
    <property type="entry name" value="ENOYL-[ACYL-CARRIER-PROTEIN] REDUCTASE, MITOCHONDRIAL"/>
    <property type="match status" value="1"/>
</dbReference>
<dbReference type="SUPFAM" id="SSF50129">
    <property type="entry name" value="GroES-like"/>
    <property type="match status" value="1"/>
</dbReference>
<keyword evidence="5" id="KW-0521">NADP</keyword>
<gene>
    <name evidence="15" type="ORF">BESB_020690</name>
</gene>
<reference evidence="15 16" key="1">
    <citation type="submission" date="2017-09" db="EMBL/GenBank/DDBJ databases">
        <title>Genome sequencing of Besnoitia besnoiti strain Bb-Ger1.</title>
        <authorList>
            <person name="Schares G."/>
            <person name="Venepally P."/>
            <person name="Lorenzi H.A."/>
        </authorList>
    </citation>
    <scope>NUCLEOTIDE SEQUENCE [LARGE SCALE GENOMIC DNA]</scope>
    <source>
        <strain evidence="15 16">Bb-Ger1</strain>
    </source>
</reference>
<keyword evidence="16" id="KW-1185">Reference proteome</keyword>
<dbReference type="Gene3D" id="3.90.180.10">
    <property type="entry name" value="Medium-chain alcohol dehydrogenases, catalytic domain"/>
    <property type="match status" value="1"/>
</dbReference>
<organism evidence="15 16">
    <name type="scientific">Besnoitia besnoiti</name>
    <name type="common">Apicomplexan protozoan</name>
    <dbReference type="NCBI Taxonomy" id="94643"/>
    <lineage>
        <taxon>Eukaryota</taxon>
        <taxon>Sar</taxon>
        <taxon>Alveolata</taxon>
        <taxon>Apicomplexa</taxon>
        <taxon>Conoidasida</taxon>
        <taxon>Coccidia</taxon>
        <taxon>Eucoccidiorida</taxon>
        <taxon>Eimeriorina</taxon>
        <taxon>Sarcocystidae</taxon>
        <taxon>Besnoitia</taxon>
    </lineage>
</organism>
<feature type="domain" description="J" evidence="14">
    <location>
        <begin position="6"/>
        <end position="72"/>
    </location>
</feature>
<keyword evidence="6" id="KW-0809">Transit peptide</keyword>
<dbReference type="SUPFAM" id="SSF51735">
    <property type="entry name" value="NAD(P)-binding Rossmann-fold domains"/>
    <property type="match status" value="1"/>
</dbReference>
<evidence type="ECO:0000256" key="11">
    <source>
        <dbReference type="ARBA" id="ARBA00038963"/>
    </source>
</evidence>
<evidence type="ECO:0000256" key="3">
    <source>
        <dbReference type="ARBA" id="ARBA00022516"/>
    </source>
</evidence>
<evidence type="ECO:0000256" key="1">
    <source>
        <dbReference type="ARBA" id="ARBA00004173"/>
    </source>
</evidence>
<dbReference type="GO" id="GO:0005739">
    <property type="term" value="C:mitochondrion"/>
    <property type="evidence" value="ECO:0007669"/>
    <property type="project" value="UniProtKB-SubCell"/>
</dbReference>
<evidence type="ECO:0000256" key="2">
    <source>
        <dbReference type="ARBA" id="ARBA00010371"/>
    </source>
</evidence>
<feature type="region of interest" description="Disordered" evidence="13">
    <location>
        <begin position="228"/>
        <end position="265"/>
    </location>
</feature>
<keyword evidence="8" id="KW-0443">Lipid metabolism</keyword>
<keyword evidence="3" id="KW-0444">Lipid biosynthesis</keyword>
<comment type="caution">
    <text evidence="15">The sequence shown here is derived from an EMBL/GenBank/DDBJ whole genome shotgun (WGS) entry which is preliminary data.</text>
</comment>
<dbReference type="AlphaFoldDB" id="A0A2A9M0K5"/>
<evidence type="ECO:0000256" key="12">
    <source>
        <dbReference type="ARBA" id="ARBA00048843"/>
    </source>
</evidence>
<dbReference type="InterPro" id="IPR020843">
    <property type="entry name" value="ER"/>
</dbReference>
<dbReference type="Gene3D" id="1.10.287.110">
    <property type="entry name" value="DnaJ domain"/>
    <property type="match status" value="1"/>
</dbReference>
<name>A0A2A9M0K5_BESBE</name>
<dbReference type="InterPro" id="IPR036291">
    <property type="entry name" value="NAD(P)-bd_dom_sf"/>
</dbReference>
<dbReference type="RefSeq" id="XP_029216137.1">
    <property type="nucleotide sequence ID" value="XM_029360778.1"/>
</dbReference>
<evidence type="ECO:0000256" key="9">
    <source>
        <dbReference type="ARBA" id="ARBA00023128"/>
    </source>
</evidence>
<dbReference type="OrthoDB" id="7482721at2759"/>
<evidence type="ECO:0000256" key="4">
    <source>
        <dbReference type="ARBA" id="ARBA00022832"/>
    </source>
</evidence>
<dbReference type="KEGG" id="bbes:BESB_020690"/>
<accession>A0A2A9M0K5</accession>
<dbReference type="PANTHER" id="PTHR43981">
    <property type="entry name" value="ENOYL-[ACYL-CARRIER-PROTEIN] REDUCTASE, MITOCHONDRIAL"/>
    <property type="match status" value="1"/>
</dbReference>
<dbReference type="Proteomes" id="UP000224006">
    <property type="component" value="Chromosome XI"/>
</dbReference>
<evidence type="ECO:0000313" key="15">
    <source>
        <dbReference type="EMBL" id="PFH32128.1"/>
    </source>
</evidence>
<dbReference type="InterPro" id="IPR036869">
    <property type="entry name" value="J_dom_sf"/>
</dbReference>
<comment type="catalytic activity">
    <reaction evidence="12">
        <text>a 2,3-saturated acyl-[ACP] + NADP(+) = a (2E)-enoyl-[ACP] + NADPH + H(+)</text>
        <dbReference type="Rhea" id="RHEA:22564"/>
        <dbReference type="Rhea" id="RHEA-COMP:9925"/>
        <dbReference type="Rhea" id="RHEA-COMP:9926"/>
        <dbReference type="ChEBI" id="CHEBI:15378"/>
        <dbReference type="ChEBI" id="CHEBI:57783"/>
        <dbReference type="ChEBI" id="CHEBI:58349"/>
        <dbReference type="ChEBI" id="CHEBI:78784"/>
        <dbReference type="ChEBI" id="CHEBI:78785"/>
        <dbReference type="EC" id="1.3.1.104"/>
    </reaction>
</comment>
<dbReference type="InterPro" id="IPR011032">
    <property type="entry name" value="GroES-like_sf"/>
</dbReference>
<dbReference type="SMART" id="SM00829">
    <property type="entry name" value="PKS_ER"/>
    <property type="match status" value="1"/>
</dbReference>
<dbReference type="GO" id="GO:0141148">
    <property type="term" value="F:enoyl-[acyl-carrier-protein] reductase (NADPH) activity"/>
    <property type="evidence" value="ECO:0007669"/>
    <property type="project" value="UniProtKB-EC"/>
</dbReference>
<dbReference type="Gene3D" id="3.40.50.720">
    <property type="entry name" value="NAD(P)-binding Rossmann-like Domain"/>
    <property type="match status" value="1"/>
</dbReference>
<dbReference type="PRINTS" id="PR00625">
    <property type="entry name" value="JDOMAIN"/>
</dbReference>
<protein>
    <recommendedName>
        <fullName evidence="11">enoyl-[acyl-carrier-protein] reductase</fullName>
        <ecNumber evidence="11">1.3.1.104</ecNumber>
    </recommendedName>
</protein>
<sequence length="865" mass="95775">MGRVETHYEVLGVPTDAALGDIKKAFRQLVKVHHPDKKSGDPNANQGRYLQIQEAFETLSDCRARQDYDAWLHEQTGSQNSCTFGKGSRPPQGSSTVEQRFLSGFFKSDGTGTDYSCSEPRSDIRGSTPVPVGTLPSSITTTSTPTLFRAADEPETTDLFRRLDRADTTMSHSEGFEQWLRSRPASSLGVVNDDVILSKQGPATRPQENAIVKHTCIWPVTAIVREHVPGRGENRRQTNCQGGDRCDTEDNRDERPDKPRRGAAVQGADVWKSWQIKAISMKLKDELDWGEVLVRVLHAAVLPYDLVMARDGLDILGEAAQMEDERLDDWLRQEDSNINGGSALESKLSFTQDVILGCSCLAEVIEAGPGVKLLSPGDYVFPLGAGEGCWRAASIWKERNLMKVPKDLFPRTEETAVAKELFLAYHLLQEHARTLKPGDAVLVNSAGCLVGQMLVQFCRLLGLRCICIVNQYLRSLGATDVFAPHDNVTKCLRKTRQSLPLVAFELSGGSLGGLTVAAWVARGGKVVLVHAAGDIPAVTEKATIPWTELLSRDIRLESFYLTGWLTSARNRQKMISALENIGALVRAGKLVVDLADPLDVSPYTGAETAVGAMLAVYRGTSGEYVQQPLLTFASFERERLLYEEEQAKVILQEQQTRRARELLFTEKGSRSCASDKARLSEYLRAHEATSPVEARAGGGGLSMVELPPDRSLAGHTPRSDESEPICVFLHDRGAVPEELKILFRHYRQHFRETFQGAHFVFPAGPFVSSMFPVEAVLCLGAPLLEERILRFLLARADSHAREVKIFFLVGSKDTECPAWAQEEWRTAFERCRYCVTREAIIDGTHETDDRTLAHVAAVFSVLRLT</sequence>